<feature type="domain" description="ABC3 transporter permease C-terminal" evidence="8">
    <location>
        <begin position="305"/>
        <end position="423"/>
    </location>
</feature>
<reference evidence="10" key="1">
    <citation type="submission" date="2016-10" db="EMBL/GenBank/DDBJ databases">
        <authorList>
            <person name="Varghese N."/>
            <person name="Submissions S."/>
        </authorList>
    </citation>
    <scope>NUCLEOTIDE SEQUENCE [LARGE SCALE GENOMIC DNA]</scope>
    <source>
        <strain evidence="10">YR281</strain>
    </source>
</reference>
<feature type="transmembrane region" description="Helical" evidence="7">
    <location>
        <begin position="464"/>
        <end position="485"/>
    </location>
</feature>
<feature type="transmembrane region" description="Helical" evidence="7">
    <location>
        <begin position="302"/>
        <end position="322"/>
    </location>
</feature>
<dbReference type="InterPro" id="IPR025857">
    <property type="entry name" value="MacB_PCD"/>
</dbReference>
<dbReference type="PANTHER" id="PTHR30287">
    <property type="entry name" value="MEMBRANE COMPONENT OF PREDICTED ABC SUPERFAMILY METABOLITE UPTAKE TRANSPORTER"/>
    <property type="match status" value="1"/>
</dbReference>
<evidence type="ECO:0000313" key="11">
    <source>
        <dbReference type="Proteomes" id="UP000198900"/>
    </source>
</evidence>
<keyword evidence="3 7" id="KW-0812">Transmembrane</keyword>
<evidence type="ECO:0000256" key="7">
    <source>
        <dbReference type="SAM" id="Phobius"/>
    </source>
</evidence>
<feature type="transmembrane region" description="Helical" evidence="7">
    <location>
        <begin position="400"/>
        <end position="418"/>
    </location>
</feature>
<feature type="transmembrane region" description="Helical" evidence="7">
    <location>
        <begin position="805"/>
        <end position="829"/>
    </location>
</feature>
<gene>
    <name evidence="10" type="ORF">SAMN04487926_1688</name>
</gene>
<evidence type="ECO:0000256" key="1">
    <source>
        <dbReference type="ARBA" id="ARBA00004651"/>
    </source>
</evidence>
<dbReference type="InterPro" id="IPR003838">
    <property type="entry name" value="ABC3_permease_C"/>
</dbReference>
<dbReference type="GO" id="GO:0005886">
    <property type="term" value="C:plasma membrane"/>
    <property type="evidence" value="ECO:0007669"/>
    <property type="project" value="UniProtKB-SubCell"/>
</dbReference>
<evidence type="ECO:0000256" key="4">
    <source>
        <dbReference type="ARBA" id="ARBA00022989"/>
    </source>
</evidence>
<dbReference type="Proteomes" id="UP000198900">
    <property type="component" value="Unassembled WGS sequence"/>
</dbReference>
<keyword evidence="5 7" id="KW-0472">Membrane</keyword>
<feature type="transmembrane region" description="Helical" evidence="7">
    <location>
        <begin position="439"/>
        <end position="458"/>
    </location>
</feature>
<evidence type="ECO:0000256" key="6">
    <source>
        <dbReference type="SAM" id="MobiDB-lite"/>
    </source>
</evidence>
<feature type="domain" description="ABC3 transporter permease C-terminal" evidence="8">
    <location>
        <begin position="756"/>
        <end position="866"/>
    </location>
</feature>
<protein>
    <submittedName>
        <fullName evidence="10">ABC transport system permease protein</fullName>
    </submittedName>
</protein>
<sequence>MSEAERVTTEAPPELPPESPRDRHERRAPAHRLSLGHLLHQSLRMTARDWRAGELTMLLLALVLAVAALSSVGFLADRLHQGLERDARRMIAADFIVRSDHPVDPQFADKANALGLDTATTAIFPSMVNSTASTPGSKPVSRLAAVKAVSAGYPLRGELKLSLTAGAPDREVRGIPPPGEVWVDQQMLDALKARIGDKVKVGGRDFTIGALITRELDRGFAFVNFSPRLMMRADDLASTGLTGYGSRVTYRLLVAGGDEPVASFAKWAHERVDNGKMRGYALESLQDGQPQVRQTLDRASHFLTLVSLLTALLAAVAIAMAAHRYMRRHLDSCAAMRCLGASQRTLRALFLFEFAGLGLVGGVAGVVLGFGGHLALFWWLGSLIDVSLPYPTVWPALEGIAAGLVLLVGFALPPLLPLTHVPPVRVLRREWGEEGRTAWAAYALGIVLFAGLLILAAGELKIGGIVAGGFAGGLLLFALVARLALWGAARIVRSERFHIGIGWRYALASLERRSNSSALQITALAIGLMCLLLIAMTRNDLIEGWQRSTPPDAPNEFIIDIQPDQRDLVTNYLSAHGFPGVELAPMVRGRLIAINDKPVNPDDFKSEDARRLVDREFNLSYTTQLPDDNRIVSGDWYGNATTPQISIEQGLAKILKVKVGDKLRFDVTGLQVDAPVTSVRKLDWGSFKVNFFVVMPPAALKDYPATFITSFHVPPGQRAVIDGLIGQYPNLTAIDTAPILAQVQRVIGQVIGAVQFLFGFTLFAGVLVLYAALAGTRDERMRESALLRALGASHAQVRAVQVAEFVVVGALSGLMAAIGSQLIGFVLASRVFDFSINFNPWLLPAGIAAGVVCSAVGGWLSLRHVLMRPALQSLRDA</sequence>
<dbReference type="PANTHER" id="PTHR30287:SF1">
    <property type="entry name" value="INNER MEMBRANE PROTEIN"/>
    <property type="match status" value="1"/>
</dbReference>
<evidence type="ECO:0000259" key="9">
    <source>
        <dbReference type="Pfam" id="PF12704"/>
    </source>
</evidence>
<name>A0A7Z7BMD0_9BURK</name>
<comment type="caution">
    <text evidence="10">The sequence shown here is derived from an EMBL/GenBank/DDBJ whole genome shotgun (WGS) entry which is preliminary data.</text>
</comment>
<accession>A0A7Z7BMD0</accession>
<feature type="transmembrane region" description="Helical" evidence="7">
    <location>
        <begin position="750"/>
        <end position="773"/>
    </location>
</feature>
<dbReference type="Pfam" id="PF12704">
    <property type="entry name" value="MacB_PCD"/>
    <property type="match status" value="1"/>
</dbReference>
<feature type="transmembrane region" description="Helical" evidence="7">
    <location>
        <begin position="55"/>
        <end position="76"/>
    </location>
</feature>
<comment type="subcellular location">
    <subcellularLocation>
        <location evidence="1">Cell membrane</location>
        <topology evidence="1">Multi-pass membrane protein</topology>
    </subcellularLocation>
</comment>
<feature type="transmembrane region" description="Helical" evidence="7">
    <location>
        <begin position="354"/>
        <end position="380"/>
    </location>
</feature>
<dbReference type="InterPro" id="IPR038766">
    <property type="entry name" value="Membrane_comp_ABC_pdt"/>
</dbReference>
<evidence type="ECO:0000313" key="10">
    <source>
        <dbReference type="EMBL" id="SDJ58487.1"/>
    </source>
</evidence>
<feature type="transmembrane region" description="Helical" evidence="7">
    <location>
        <begin position="518"/>
        <end position="537"/>
    </location>
</feature>
<organism evidence="10 11">
    <name type="scientific">Paraburkholderia steynii</name>
    <dbReference type="NCBI Taxonomy" id="1245441"/>
    <lineage>
        <taxon>Bacteria</taxon>
        <taxon>Pseudomonadati</taxon>
        <taxon>Pseudomonadota</taxon>
        <taxon>Betaproteobacteria</taxon>
        <taxon>Burkholderiales</taxon>
        <taxon>Burkholderiaceae</taxon>
        <taxon>Paraburkholderia</taxon>
    </lineage>
</organism>
<dbReference type="AlphaFoldDB" id="A0A7Z7BMD0"/>
<keyword evidence="4 7" id="KW-1133">Transmembrane helix</keyword>
<dbReference type="EMBL" id="FNDI01000068">
    <property type="protein sequence ID" value="SDJ58487.1"/>
    <property type="molecule type" value="Genomic_DNA"/>
</dbReference>
<evidence type="ECO:0000256" key="5">
    <source>
        <dbReference type="ARBA" id="ARBA00023136"/>
    </source>
</evidence>
<keyword evidence="11" id="KW-1185">Reference proteome</keyword>
<proteinExistence type="predicted"/>
<feature type="transmembrane region" description="Helical" evidence="7">
    <location>
        <begin position="841"/>
        <end position="862"/>
    </location>
</feature>
<evidence type="ECO:0000259" key="8">
    <source>
        <dbReference type="Pfam" id="PF02687"/>
    </source>
</evidence>
<keyword evidence="2" id="KW-1003">Cell membrane</keyword>
<dbReference type="Pfam" id="PF02687">
    <property type="entry name" value="FtsX"/>
    <property type="match status" value="2"/>
</dbReference>
<feature type="compositionally biased region" description="Basic and acidic residues" evidence="6">
    <location>
        <begin position="19"/>
        <end position="28"/>
    </location>
</feature>
<feature type="domain" description="MacB-like periplasmic core" evidence="9">
    <location>
        <begin position="58"/>
        <end position="215"/>
    </location>
</feature>
<feature type="region of interest" description="Disordered" evidence="6">
    <location>
        <begin position="1"/>
        <end position="29"/>
    </location>
</feature>
<evidence type="ECO:0000256" key="2">
    <source>
        <dbReference type="ARBA" id="ARBA00022475"/>
    </source>
</evidence>
<evidence type="ECO:0000256" key="3">
    <source>
        <dbReference type="ARBA" id="ARBA00022692"/>
    </source>
</evidence>